<evidence type="ECO:0000259" key="5">
    <source>
        <dbReference type="Pfam" id="PF00125"/>
    </source>
</evidence>
<keyword evidence="4" id="KW-0238">DNA-binding</keyword>
<evidence type="ECO:0000313" key="6">
    <source>
        <dbReference type="EMBL" id="PUU76732.1"/>
    </source>
</evidence>
<evidence type="ECO:0000256" key="4">
    <source>
        <dbReference type="ARBA" id="ARBA00023269"/>
    </source>
</evidence>
<accession>A0A2T6ZML8</accession>
<dbReference type="InterPro" id="IPR007125">
    <property type="entry name" value="H2A/H2B/H3"/>
</dbReference>
<keyword evidence="4" id="KW-0544">Nucleosome core</keyword>
<dbReference type="PANTHER" id="PTHR45810">
    <property type="entry name" value="HISTONE H3.2"/>
    <property type="match status" value="1"/>
</dbReference>
<keyword evidence="7" id="KW-1185">Reference proteome</keyword>
<dbReference type="GO" id="GO:0000786">
    <property type="term" value="C:nucleosome"/>
    <property type="evidence" value="ECO:0007669"/>
    <property type="project" value="UniProtKB-KW"/>
</dbReference>
<dbReference type="EMBL" id="NESQ01000178">
    <property type="protein sequence ID" value="PUU76732.1"/>
    <property type="molecule type" value="Genomic_DNA"/>
</dbReference>
<dbReference type="SMART" id="SM00428">
    <property type="entry name" value="H3"/>
    <property type="match status" value="1"/>
</dbReference>
<evidence type="ECO:0000256" key="2">
    <source>
        <dbReference type="ARBA" id="ARBA00010343"/>
    </source>
</evidence>
<dbReference type="GO" id="GO:0046982">
    <property type="term" value="F:protein heterodimerization activity"/>
    <property type="evidence" value="ECO:0007669"/>
    <property type="project" value="InterPro"/>
</dbReference>
<comment type="caution">
    <text evidence="6">The sequence shown here is derived from an EMBL/GenBank/DDBJ whole genome shotgun (WGS) entry which is preliminary data.</text>
</comment>
<dbReference type="Gene3D" id="1.10.20.10">
    <property type="entry name" value="Histone, subunit A"/>
    <property type="match status" value="1"/>
</dbReference>
<dbReference type="SUPFAM" id="SSF47113">
    <property type="entry name" value="Histone-fold"/>
    <property type="match status" value="1"/>
</dbReference>
<dbReference type="Proteomes" id="UP000244722">
    <property type="component" value="Unassembled WGS sequence"/>
</dbReference>
<evidence type="ECO:0000313" key="7">
    <source>
        <dbReference type="Proteomes" id="UP000244722"/>
    </source>
</evidence>
<keyword evidence="3" id="KW-0158">Chromosome</keyword>
<dbReference type="PANTHER" id="PTHR45810:SF1">
    <property type="entry name" value="HISTONE H3-LIKE CENTROMERIC PROTEIN A"/>
    <property type="match status" value="1"/>
</dbReference>
<comment type="similarity">
    <text evidence="2">Belongs to the histone H3 family.</text>
</comment>
<comment type="subcellular location">
    <subcellularLocation>
        <location evidence="1">Chromosome</location>
    </subcellularLocation>
</comment>
<evidence type="ECO:0000256" key="1">
    <source>
        <dbReference type="ARBA" id="ARBA00004286"/>
    </source>
</evidence>
<dbReference type="AlphaFoldDB" id="A0A2T6ZML8"/>
<dbReference type="OrthoDB" id="5406560at2759"/>
<gene>
    <name evidence="6" type="ORF">B9Z19DRAFT_1129348</name>
</gene>
<dbReference type="GO" id="GO:0030527">
    <property type="term" value="F:structural constituent of chromatin"/>
    <property type="evidence" value="ECO:0007669"/>
    <property type="project" value="InterPro"/>
</dbReference>
<dbReference type="STRING" id="42251.A0A2T6ZML8"/>
<organism evidence="6 7">
    <name type="scientific">Tuber borchii</name>
    <name type="common">White truffle</name>
    <dbReference type="NCBI Taxonomy" id="42251"/>
    <lineage>
        <taxon>Eukaryota</taxon>
        <taxon>Fungi</taxon>
        <taxon>Dikarya</taxon>
        <taxon>Ascomycota</taxon>
        <taxon>Pezizomycotina</taxon>
        <taxon>Pezizomycetes</taxon>
        <taxon>Pezizales</taxon>
        <taxon>Tuberaceae</taxon>
        <taxon>Tuber</taxon>
    </lineage>
</organism>
<feature type="domain" description="Core Histone H2A/H2B/H3" evidence="5">
    <location>
        <begin position="4"/>
        <end position="82"/>
    </location>
</feature>
<reference evidence="6 7" key="1">
    <citation type="submission" date="2017-04" db="EMBL/GenBank/DDBJ databases">
        <title>Draft genome sequence of Tuber borchii Vittad., a whitish edible truffle.</title>
        <authorList>
            <consortium name="DOE Joint Genome Institute"/>
            <person name="Murat C."/>
            <person name="Kuo A."/>
            <person name="Barry K.W."/>
            <person name="Clum A."/>
            <person name="Dockter R.B."/>
            <person name="Fauchery L."/>
            <person name="Iotti M."/>
            <person name="Kohler A."/>
            <person name="Labutti K."/>
            <person name="Lindquist E.A."/>
            <person name="Lipzen A."/>
            <person name="Ohm R.A."/>
            <person name="Wang M."/>
            <person name="Grigoriev I.V."/>
            <person name="Zambonelli A."/>
            <person name="Martin F.M."/>
        </authorList>
    </citation>
    <scope>NUCLEOTIDE SEQUENCE [LARGE SCALE GENOMIC DNA]</scope>
    <source>
        <strain evidence="6 7">Tbo3840</strain>
    </source>
</reference>
<dbReference type="InterPro" id="IPR000164">
    <property type="entry name" value="Histone_H3/CENP-A"/>
</dbReference>
<evidence type="ECO:0000256" key="3">
    <source>
        <dbReference type="ARBA" id="ARBA00022454"/>
    </source>
</evidence>
<proteinExistence type="inferred from homology"/>
<name>A0A2T6ZML8_TUBBO</name>
<dbReference type="Pfam" id="PF00125">
    <property type="entry name" value="Histone"/>
    <property type="match status" value="1"/>
</dbReference>
<protein>
    <submittedName>
        <fullName evidence="6">Beta centromeric histone H3</fullName>
    </submittedName>
</protein>
<sequence length="92" mass="10314">MAAIIKYHLDGGYLIPKAPFYRLCQEIVADLTLEQQFRWQRSAVECLQVAAEEFIVMIMTAGALGLAHAGRITLMIQDLKLVNDVMNVMAEC</sequence>
<dbReference type="InterPro" id="IPR009072">
    <property type="entry name" value="Histone-fold"/>
</dbReference>
<dbReference type="GO" id="GO:0003677">
    <property type="term" value="F:DNA binding"/>
    <property type="evidence" value="ECO:0007669"/>
    <property type="project" value="InterPro"/>
</dbReference>